<sequence>MPGPSQPGAALVLRPSLRRYLRTSKVTVLLAAVLLAALLFRGGGFGVLVSVTVIAVASAVVPVYFRRAAIAVTADEVAVTGLLRTRRTPRASVAAVVTAGLPRSHKASKSLAHVFVLDGSGRRIARMTGSRWLEDDMRALIRELGLEPRKLGRVSSARELARSYPHAVRILERYPVIAGALVVVPALAIILAVSLELS</sequence>
<keyword evidence="3" id="KW-1185">Reference proteome</keyword>
<feature type="transmembrane region" description="Helical" evidence="1">
    <location>
        <begin position="45"/>
        <end position="65"/>
    </location>
</feature>
<organism evidence="2 3">
    <name type="scientific">Jiangella asiatica</name>
    <dbReference type="NCBI Taxonomy" id="2530372"/>
    <lineage>
        <taxon>Bacteria</taxon>
        <taxon>Bacillati</taxon>
        <taxon>Actinomycetota</taxon>
        <taxon>Actinomycetes</taxon>
        <taxon>Jiangellales</taxon>
        <taxon>Jiangellaceae</taxon>
        <taxon>Jiangella</taxon>
    </lineage>
</organism>
<accession>A0A4R5CR44</accession>
<proteinExistence type="predicted"/>
<evidence type="ECO:0000313" key="3">
    <source>
        <dbReference type="Proteomes" id="UP000294739"/>
    </source>
</evidence>
<keyword evidence="1" id="KW-0472">Membrane</keyword>
<dbReference type="EMBL" id="SMKZ01000055">
    <property type="protein sequence ID" value="TDE00093.1"/>
    <property type="molecule type" value="Genomic_DNA"/>
</dbReference>
<evidence type="ECO:0000256" key="1">
    <source>
        <dbReference type="SAM" id="Phobius"/>
    </source>
</evidence>
<dbReference type="Proteomes" id="UP000294739">
    <property type="component" value="Unassembled WGS sequence"/>
</dbReference>
<protein>
    <recommendedName>
        <fullName evidence="4">PH domain-containing protein</fullName>
    </recommendedName>
</protein>
<feature type="transmembrane region" description="Helical" evidence="1">
    <location>
        <begin position="20"/>
        <end position="39"/>
    </location>
</feature>
<dbReference type="AlphaFoldDB" id="A0A4R5CR44"/>
<keyword evidence="1" id="KW-0812">Transmembrane</keyword>
<dbReference type="RefSeq" id="WP_131900290.1">
    <property type="nucleotide sequence ID" value="NZ_SMKZ01000055.1"/>
</dbReference>
<comment type="caution">
    <text evidence="2">The sequence shown here is derived from an EMBL/GenBank/DDBJ whole genome shotgun (WGS) entry which is preliminary data.</text>
</comment>
<dbReference type="OrthoDB" id="5192459at2"/>
<evidence type="ECO:0008006" key="4">
    <source>
        <dbReference type="Google" id="ProtNLM"/>
    </source>
</evidence>
<gene>
    <name evidence="2" type="ORF">E1269_26605</name>
</gene>
<dbReference type="InParanoid" id="A0A4R5CR44"/>
<feature type="transmembrane region" description="Helical" evidence="1">
    <location>
        <begin position="174"/>
        <end position="195"/>
    </location>
</feature>
<evidence type="ECO:0000313" key="2">
    <source>
        <dbReference type="EMBL" id="TDE00093.1"/>
    </source>
</evidence>
<name>A0A4R5CR44_9ACTN</name>
<keyword evidence="1" id="KW-1133">Transmembrane helix</keyword>
<reference evidence="2 3" key="1">
    <citation type="submission" date="2019-03" db="EMBL/GenBank/DDBJ databases">
        <title>Draft genome sequences of novel Actinobacteria.</title>
        <authorList>
            <person name="Sahin N."/>
            <person name="Ay H."/>
            <person name="Saygin H."/>
        </authorList>
    </citation>
    <scope>NUCLEOTIDE SEQUENCE [LARGE SCALE GENOMIC DNA]</scope>
    <source>
        <strain evidence="2 3">5K138</strain>
    </source>
</reference>